<keyword evidence="8" id="KW-1185">Reference proteome</keyword>
<reference evidence="8" key="1">
    <citation type="submission" date="2016-10" db="EMBL/GenBank/DDBJ databases">
        <authorList>
            <person name="Varghese N."/>
            <person name="Submissions S."/>
        </authorList>
    </citation>
    <scope>NUCLEOTIDE SEQUENCE [LARGE SCALE GENOMIC DNA]</scope>
    <source>
        <strain evidence="8">Nm10</strain>
    </source>
</reference>
<keyword evidence="2" id="KW-0227">DNA damage</keyword>
<evidence type="ECO:0000256" key="1">
    <source>
        <dbReference type="ARBA" id="ARBA00010945"/>
    </source>
</evidence>
<dbReference type="SUPFAM" id="SSF56672">
    <property type="entry name" value="DNA/RNA polymerases"/>
    <property type="match status" value="1"/>
</dbReference>
<comment type="similarity">
    <text evidence="1">Belongs to the DNA polymerase type-Y family.</text>
</comment>
<dbReference type="EMBL" id="FNLN01000012">
    <property type="protein sequence ID" value="SDT93892.1"/>
    <property type="molecule type" value="Genomic_DNA"/>
</dbReference>
<dbReference type="GO" id="GO:0003684">
    <property type="term" value="F:damaged DNA binding"/>
    <property type="evidence" value="ECO:0007669"/>
    <property type="project" value="InterPro"/>
</dbReference>
<dbReference type="InterPro" id="IPR050116">
    <property type="entry name" value="DNA_polymerase-Y"/>
</dbReference>
<keyword evidence="3" id="KW-0741">SOS mutagenesis</keyword>
<dbReference type="Pfam" id="PF11799">
    <property type="entry name" value="IMS_C"/>
    <property type="match status" value="1"/>
</dbReference>
<evidence type="ECO:0000313" key="7">
    <source>
        <dbReference type="EMBL" id="SDT93892.1"/>
    </source>
</evidence>
<dbReference type="Pfam" id="PF00817">
    <property type="entry name" value="IMS"/>
    <property type="match status" value="1"/>
</dbReference>
<dbReference type="PANTHER" id="PTHR11076:SF34">
    <property type="entry name" value="PROTEIN UMUC"/>
    <property type="match status" value="1"/>
</dbReference>
<protein>
    <submittedName>
        <fullName evidence="7">DNA polymerase V</fullName>
    </submittedName>
</protein>
<dbReference type="InterPro" id="IPR025188">
    <property type="entry name" value="DUF4113"/>
</dbReference>
<dbReference type="NCBIfam" id="NF002955">
    <property type="entry name" value="PRK03609.1"/>
    <property type="match status" value="1"/>
</dbReference>
<gene>
    <name evidence="7" type="ORF">SAMN05216406_11234</name>
</gene>
<evidence type="ECO:0000313" key="8">
    <source>
        <dbReference type="Proteomes" id="UP000182882"/>
    </source>
</evidence>
<dbReference type="InterPro" id="IPR001126">
    <property type="entry name" value="UmuC"/>
</dbReference>
<accession>A0A1H2EFF7</accession>
<dbReference type="AlphaFoldDB" id="A0A1H2EFF7"/>
<evidence type="ECO:0000256" key="4">
    <source>
        <dbReference type="ARBA" id="ARBA00023204"/>
    </source>
</evidence>
<feature type="domain" description="UmuC" evidence="6">
    <location>
        <begin position="8"/>
        <end position="194"/>
    </location>
</feature>
<dbReference type="GO" id="GO:0003887">
    <property type="term" value="F:DNA-directed DNA polymerase activity"/>
    <property type="evidence" value="ECO:0007669"/>
    <property type="project" value="TreeGrafter"/>
</dbReference>
<proteinExistence type="inferred from homology"/>
<name>A0A1H2EFF7_9PROT</name>
<dbReference type="PANTHER" id="PTHR11076">
    <property type="entry name" value="DNA REPAIR POLYMERASE UMUC / TRANSFERASE FAMILY MEMBER"/>
    <property type="match status" value="1"/>
</dbReference>
<dbReference type="InterPro" id="IPR017961">
    <property type="entry name" value="DNA_pol_Y-fam_little_finger"/>
</dbReference>
<evidence type="ECO:0000259" key="6">
    <source>
        <dbReference type="PROSITE" id="PS50173"/>
    </source>
</evidence>
<evidence type="ECO:0000256" key="3">
    <source>
        <dbReference type="ARBA" id="ARBA00023199"/>
    </source>
</evidence>
<dbReference type="GO" id="GO:0005829">
    <property type="term" value="C:cytosol"/>
    <property type="evidence" value="ECO:0007669"/>
    <property type="project" value="TreeGrafter"/>
</dbReference>
<dbReference type="InterPro" id="IPR043502">
    <property type="entry name" value="DNA/RNA_pol_sf"/>
</dbReference>
<evidence type="ECO:0000256" key="2">
    <source>
        <dbReference type="ARBA" id="ARBA00022763"/>
    </source>
</evidence>
<organism evidence="7 8">
    <name type="scientific">Nitrosomonas ureae</name>
    <dbReference type="NCBI Taxonomy" id="44577"/>
    <lineage>
        <taxon>Bacteria</taxon>
        <taxon>Pseudomonadati</taxon>
        <taxon>Pseudomonadota</taxon>
        <taxon>Betaproteobacteria</taxon>
        <taxon>Nitrosomonadales</taxon>
        <taxon>Nitrosomonadaceae</taxon>
        <taxon>Nitrosomonas</taxon>
    </lineage>
</organism>
<sequence length="431" mass="48656">MDKNNRSIALIDVNNFYVSCERVFNPKLEGRPVVVLSNNDGCAVARSNEVKALGVRMGQPWFQLKDLAKKHGIIAYSSNYALYADMSNRVMEILAMFSPDQEIYSIDECFLDLTGFKTKNLAPYGQHIRQTIKQWTGLPVCVGIGSTKTLAKLANHMAKKNPEWNGVCDFNSLSFQQQADWFQRTGVGEIWSIGKRLAPRLQEIGIKTVLDLKTASPSQMRARFSVVMEKTIREINGTACIELEEINPSRKQIISSRSFGIPVSDLASLEESVTLYISRAAEKLRRQQSCAGSVHVSIRTSRFNENKPYYANSMTIALPRQTDNTILLTKAALWGLRKIYRRGHKYQKAGVVLFELMVPTQYRQLDLFGAIPVTDTKSSKLMSVMDQINSRMGRGTLKIASEGFKQPWKMKQGNKSPNYTTNWNELICVTK</sequence>
<evidence type="ECO:0000256" key="5">
    <source>
        <dbReference type="ARBA" id="ARBA00023236"/>
    </source>
</evidence>
<dbReference type="Gene3D" id="1.10.150.20">
    <property type="entry name" value="5' to 3' exonuclease, C-terminal subdomain"/>
    <property type="match status" value="1"/>
</dbReference>
<keyword evidence="5" id="KW-0742">SOS response</keyword>
<dbReference type="RefSeq" id="WP_062557656.1">
    <property type="nucleotide sequence ID" value="NZ_CP013341.1"/>
</dbReference>
<keyword evidence="4" id="KW-0234">DNA repair</keyword>
<dbReference type="GO" id="GO:0042276">
    <property type="term" value="P:error-prone translesion synthesis"/>
    <property type="evidence" value="ECO:0007669"/>
    <property type="project" value="TreeGrafter"/>
</dbReference>
<dbReference type="Proteomes" id="UP000182882">
    <property type="component" value="Unassembled WGS sequence"/>
</dbReference>
<dbReference type="CDD" id="cd01700">
    <property type="entry name" value="PolY_Pol_V_umuC"/>
    <property type="match status" value="1"/>
</dbReference>
<dbReference type="Gene3D" id="3.40.1170.60">
    <property type="match status" value="1"/>
</dbReference>
<dbReference type="Gene3D" id="3.30.70.270">
    <property type="match status" value="1"/>
</dbReference>
<dbReference type="GO" id="GO:0009432">
    <property type="term" value="P:SOS response"/>
    <property type="evidence" value="ECO:0007669"/>
    <property type="project" value="UniProtKB-KW"/>
</dbReference>
<dbReference type="GO" id="GO:0006281">
    <property type="term" value="P:DNA repair"/>
    <property type="evidence" value="ECO:0007669"/>
    <property type="project" value="UniProtKB-KW"/>
</dbReference>
<dbReference type="KEGG" id="nur:ATY38_01035"/>
<dbReference type="InterPro" id="IPR043128">
    <property type="entry name" value="Rev_trsase/Diguanyl_cyclase"/>
</dbReference>
<dbReference type="Pfam" id="PF13438">
    <property type="entry name" value="DUF4113"/>
    <property type="match status" value="1"/>
</dbReference>
<dbReference type="PROSITE" id="PS50173">
    <property type="entry name" value="UMUC"/>
    <property type="match status" value="1"/>
</dbReference>